<proteinExistence type="predicted"/>
<dbReference type="InterPro" id="IPR049711">
    <property type="entry name" value="PA3371-like"/>
</dbReference>
<reference evidence="2 3" key="1">
    <citation type="submission" date="2019-07" db="EMBL/GenBank/DDBJ databases">
        <title>Pseudomonas mangiferae sp. nov., isolated from bark of mango tree in Thailand.</title>
        <authorList>
            <person name="Srisuk N."/>
            <person name="Anurat P."/>
        </authorList>
    </citation>
    <scope>NUCLEOTIDE SEQUENCE [LARGE SCALE GENOMIC DNA]</scope>
    <source>
        <strain evidence="2 3">DMKU_BBB3-04</strain>
    </source>
</reference>
<evidence type="ECO:0000256" key="1">
    <source>
        <dbReference type="SAM" id="Phobius"/>
    </source>
</evidence>
<evidence type="ECO:0000313" key="3">
    <source>
        <dbReference type="Proteomes" id="UP000315235"/>
    </source>
</evidence>
<dbReference type="EMBL" id="VJOY01000017">
    <property type="protein sequence ID" value="TRX73279.1"/>
    <property type="molecule type" value="Genomic_DNA"/>
</dbReference>
<dbReference type="Proteomes" id="UP000315235">
    <property type="component" value="Unassembled WGS sequence"/>
</dbReference>
<keyword evidence="1" id="KW-1133">Transmembrane helix</keyword>
<protein>
    <submittedName>
        <fullName evidence="2">Uncharacterized protein</fullName>
    </submittedName>
</protein>
<dbReference type="RefSeq" id="WP_143489825.1">
    <property type="nucleotide sequence ID" value="NZ_VJOY01000017.1"/>
</dbReference>
<comment type="caution">
    <text evidence="2">The sequence shown here is derived from an EMBL/GenBank/DDBJ whole genome shotgun (WGS) entry which is preliminary data.</text>
</comment>
<keyword evidence="1" id="KW-0472">Membrane</keyword>
<gene>
    <name evidence="2" type="ORF">FM069_18350</name>
</gene>
<organism evidence="2 3">
    <name type="scientific">Pseudomonas mangiferae</name>
    <dbReference type="NCBI Taxonomy" id="2593654"/>
    <lineage>
        <taxon>Bacteria</taxon>
        <taxon>Pseudomonadati</taxon>
        <taxon>Pseudomonadota</taxon>
        <taxon>Gammaproteobacteria</taxon>
        <taxon>Pseudomonadales</taxon>
        <taxon>Pseudomonadaceae</taxon>
        <taxon>Pseudomonas</taxon>
    </lineage>
</organism>
<sequence length="61" mass="6588">MSKSALLFLMLTILTTVSVALTPPQVEWADTFGTFAVACFAALFIGALVVGRKIKFDPVLR</sequence>
<dbReference type="AlphaFoldDB" id="A0A553GUX5"/>
<feature type="transmembrane region" description="Helical" evidence="1">
    <location>
        <begin position="30"/>
        <end position="51"/>
    </location>
</feature>
<accession>A0A553GUX5</accession>
<name>A0A553GUX5_9PSED</name>
<keyword evidence="3" id="KW-1185">Reference proteome</keyword>
<dbReference type="NCBIfam" id="NF041882">
    <property type="entry name" value="PA3371_fam"/>
    <property type="match status" value="1"/>
</dbReference>
<keyword evidence="1" id="KW-0812">Transmembrane</keyword>
<evidence type="ECO:0000313" key="2">
    <source>
        <dbReference type="EMBL" id="TRX73279.1"/>
    </source>
</evidence>
<dbReference type="OrthoDB" id="7031296at2"/>